<organism evidence="2 3">
    <name type="scientific">Stylosanthes scabra</name>
    <dbReference type="NCBI Taxonomy" id="79078"/>
    <lineage>
        <taxon>Eukaryota</taxon>
        <taxon>Viridiplantae</taxon>
        <taxon>Streptophyta</taxon>
        <taxon>Embryophyta</taxon>
        <taxon>Tracheophyta</taxon>
        <taxon>Spermatophyta</taxon>
        <taxon>Magnoliopsida</taxon>
        <taxon>eudicotyledons</taxon>
        <taxon>Gunneridae</taxon>
        <taxon>Pentapetalae</taxon>
        <taxon>rosids</taxon>
        <taxon>fabids</taxon>
        <taxon>Fabales</taxon>
        <taxon>Fabaceae</taxon>
        <taxon>Papilionoideae</taxon>
        <taxon>50 kb inversion clade</taxon>
        <taxon>dalbergioids sensu lato</taxon>
        <taxon>Dalbergieae</taxon>
        <taxon>Pterocarpus clade</taxon>
        <taxon>Stylosanthes</taxon>
    </lineage>
</organism>
<keyword evidence="1" id="KW-0175">Coiled coil</keyword>
<name>A0ABU6QI72_9FABA</name>
<sequence length="66" mass="7723">MDETRANFRNQEAAIRNLEIQVRKIAKQLTEKFPNTLPRDTIPNPTEECKAIRVIEMEETPKVQVE</sequence>
<protein>
    <submittedName>
        <fullName evidence="2">Uncharacterized protein</fullName>
    </submittedName>
</protein>
<dbReference type="EMBL" id="JASCZI010000352">
    <property type="protein sequence ID" value="MED6111238.1"/>
    <property type="molecule type" value="Genomic_DNA"/>
</dbReference>
<feature type="non-terminal residue" evidence="2">
    <location>
        <position position="66"/>
    </location>
</feature>
<evidence type="ECO:0000313" key="3">
    <source>
        <dbReference type="Proteomes" id="UP001341840"/>
    </source>
</evidence>
<keyword evidence="3" id="KW-1185">Reference proteome</keyword>
<accession>A0ABU6QI72</accession>
<gene>
    <name evidence="2" type="ORF">PIB30_050739</name>
</gene>
<evidence type="ECO:0000313" key="2">
    <source>
        <dbReference type="EMBL" id="MED6111238.1"/>
    </source>
</evidence>
<evidence type="ECO:0000256" key="1">
    <source>
        <dbReference type="SAM" id="Coils"/>
    </source>
</evidence>
<proteinExistence type="predicted"/>
<reference evidence="2 3" key="1">
    <citation type="journal article" date="2023" name="Plants (Basel)">
        <title>Bridging the Gap: Combining Genomics and Transcriptomics Approaches to Understand Stylosanthes scabra, an Orphan Legume from the Brazilian Caatinga.</title>
        <authorList>
            <person name="Ferreira-Neto J.R.C."/>
            <person name="da Silva M.D."/>
            <person name="Binneck E."/>
            <person name="de Melo N.F."/>
            <person name="da Silva R.H."/>
            <person name="de Melo A.L.T.M."/>
            <person name="Pandolfi V."/>
            <person name="Bustamante F.O."/>
            <person name="Brasileiro-Vidal A.C."/>
            <person name="Benko-Iseppon A.M."/>
        </authorList>
    </citation>
    <scope>NUCLEOTIDE SEQUENCE [LARGE SCALE GENOMIC DNA]</scope>
    <source>
        <tissue evidence="2">Leaves</tissue>
    </source>
</reference>
<dbReference type="Proteomes" id="UP001341840">
    <property type="component" value="Unassembled WGS sequence"/>
</dbReference>
<feature type="coiled-coil region" evidence="1">
    <location>
        <begin position="1"/>
        <end position="28"/>
    </location>
</feature>
<comment type="caution">
    <text evidence="2">The sequence shown here is derived from an EMBL/GenBank/DDBJ whole genome shotgun (WGS) entry which is preliminary data.</text>
</comment>